<comment type="caution">
    <text evidence="3">The sequence shown here is derived from an EMBL/GenBank/DDBJ whole genome shotgun (WGS) entry which is preliminary data.</text>
</comment>
<dbReference type="EMBL" id="ACWG01000001">
    <property type="protein sequence ID" value="EFV31727.1"/>
    <property type="molecule type" value="Genomic_DNA"/>
</dbReference>
<feature type="chain" id="PRO_5003202348" evidence="1">
    <location>
        <begin position="26"/>
        <end position="173"/>
    </location>
</feature>
<feature type="domain" description="SH3b" evidence="2">
    <location>
        <begin position="100"/>
        <end position="171"/>
    </location>
</feature>
<dbReference type="SMART" id="SM00287">
    <property type="entry name" value="SH3b"/>
    <property type="match status" value="1"/>
</dbReference>
<name>E5WTQ5_9BACE</name>
<evidence type="ECO:0000256" key="1">
    <source>
        <dbReference type="SAM" id="SignalP"/>
    </source>
</evidence>
<organism evidence="3 4">
    <name type="scientific">Bacteroides eggerthii 1_2_48FAA</name>
    <dbReference type="NCBI Taxonomy" id="665953"/>
    <lineage>
        <taxon>Bacteria</taxon>
        <taxon>Pseudomonadati</taxon>
        <taxon>Bacteroidota</taxon>
        <taxon>Bacteroidia</taxon>
        <taxon>Bacteroidales</taxon>
        <taxon>Bacteroidaceae</taxon>
        <taxon>Bacteroides</taxon>
    </lineage>
</organism>
<dbReference type="HOGENOM" id="CLU_1544549_0_0_10"/>
<evidence type="ECO:0000313" key="4">
    <source>
        <dbReference type="Proteomes" id="UP000003246"/>
    </source>
</evidence>
<dbReference type="Pfam" id="PF08239">
    <property type="entry name" value="SH3_3"/>
    <property type="match status" value="1"/>
</dbReference>
<evidence type="ECO:0000313" key="3">
    <source>
        <dbReference type="EMBL" id="EFV31727.1"/>
    </source>
</evidence>
<dbReference type="Proteomes" id="UP000003246">
    <property type="component" value="Unassembled WGS sequence"/>
</dbReference>
<accession>E5WTQ5</accession>
<reference evidence="3 4" key="1">
    <citation type="submission" date="2010-10" db="EMBL/GenBank/DDBJ databases">
        <title>The Genome Sequence of Bacteroides eggerthii strain 1_2_48FAA.</title>
        <authorList>
            <consortium name="The Broad Institute Genome Sequencing Platform"/>
            <person name="Ward D."/>
            <person name="Earl A."/>
            <person name="Feldgarden M."/>
            <person name="Young S.K."/>
            <person name="Gargeya S."/>
            <person name="Zeng Q."/>
            <person name="Alvarado L."/>
            <person name="Berlin A."/>
            <person name="Bochicchio J."/>
            <person name="Chapman S.B."/>
            <person name="Chen Z."/>
            <person name="Freedman E."/>
            <person name="Gellesch M."/>
            <person name="Goldberg J."/>
            <person name="Griggs A."/>
            <person name="Gujja S."/>
            <person name="Heilman E."/>
            <person name="Heiman D."/>
            <person name="Howarth C."/>
            <person name="Mehta T."/>
            <person name="Neiman D."/>
            <person name="Pearson M."/>
            <person name="Roberts A."/>
            <person name="Saif S."/>
            <person name="Shea T."/>
            <person name="Shenoy N."/>
            <person name="Sisk P."/>
            <person name="Stolte C."/>
            <person name="Sykes S."/>
            <person name="White J."/>
            <person name="Yandava C."/>
            <person name="Allen-Vercoe E."/>
            <person name="Ambrose C."/>
            <person name="Strauss J."/>
            <person name="Daigneault M."/>
            <person name="Haas B."/>
            <person name="Nusbaum C."/>
            <person name="Birren B."/>
        </authorList>
    </citation>
    <scope>NUCLEOTIDE SEQUENCE [LARGE SCALE GENOMIC DNA]</scope>
    <source>
        <strain evidence="3 4">1_2_48FAA</strain>
    </source>
</reference>
<dbReference type="InterPro" id="IPR003646">
    <property type="entry name" value="SH3-like_bac-type"/>
</dbReference>
<dbReference type="PROSITE" id="PS51781">
    <property type="entry name" value="SH3B"/>
    <property type="match status" value="1"/>
</dbReference>
<gene>
    <name evidence="3" type="ORF">HMPREF1016_00056</name>
</gene>
<feature type="signal peptide" evidence="1">
    <location>
        <begin position="1"/>
        <end position="25"/>
    </location>
</feature>
<protein>
    <submittedName>
        <fullName evidence="3">Bacterial SH3 domain-containing protein</fullName>
    </submittedName>
</protein>
<proteinExistence type="predicted"/>
<dbReference type="AlphaFoldDB" id="E5WTQ5"/>
<evidence type="ECO:0000259" key="2">
    <source>
        <dbReference type="PROSITE" id="PS51781"/>
    </source>
</evidence>
<sequence length="173" mass="19922">MVKNRIIHILFVLLSIITISAVCNAQVRVKGYYRKDGAYVRPHVRSNPDGNPYNNWSYPGNVNPYTGKVATGNPETYLKKYREDGNRFFRDNKPIKTISNTQRRVSANVLNVRSSPSVNSSIVGKLNYSDVVEVYGLHGDWAFVKYRYMDSYYKVNTLEGYVSTKYLITRLVY</sequence>
<dbReference type="RefSeq" id="WP_004292499.1">
    <property type="nucleotide sequence ID" value="NZ_AKBX01000001.1"/>
</dbReference>
<keyword evidence="1" id="KW-0732">Signal</keyword>
<dbReference type="Gene3D" id="2.30.30.40">
    <property type="entry name" value="SH3 Domains"/>
    <property type="match status" value="1"/>
</dbReference>